<keyword evidence="3" id="KW-1185">Reference proteome</keyword>
<proteinExistence type="predicted"/>
<sequence>MTLSIGDPAELGFLPDRLERIPAFLKSKYLDSGRFPHAALLIGRGDEIAHLSLQGEARQGQPLAEDTIYRIASMTKPITSVTFMQLVEEGKVALSHSVASFLPEFAETGVFQAGGGNVPFVTRRPASEMKMIDLLRHTSGLTYGFQERSPVDAAYRKHKIDDFQSPRSLDEFIAELAKIPLEFDPGTSWNYGVSTDVLGAVIQRIEGKPLGDVFKERIFDPLGMTDTFFQVPQDKLHRMADAYAFHPVHKMQPFDSGAESRWAKDGKMQSGGGGLASTIGDYHRFCRMLVNGGALDGIQILSPKTLELMTANHLPGNADLTQMSKSLFSEAENAGVGFGLGFACNMAPHLTMIPGSAGEFYWGGMFSTAFFVDPVEDITMVFMTQLMPSSTYPVRREIKTMIYAALAA</sequence>
<accession>A0A6M4ARH0</accession>
<evidence type="ECO:0000313" key="3">
    <source>
        <dbReference type="Proteomes" id="UP000503018"/>
    </source>
</evidence>
<dbReference type="InterPro" id="IPR012338">
    <property type="entry name" value="Beta-lactam/transpept-like"/>
</dbReference>
<dbReference type="InterPro" id="IPR050789">
    <property type="entry name" value="Diverse_Enzym_Activities"/>
</dbReference>
<dbReference type="Proteomes" id="UP000503018">
    <property type="component" value="Chromosome"/>
</dbReference>
<protein>
    <submittedName>
        <fullName evidence="2">Beta-lactamase family protein</fullName>
    </submittedName>
</protein>
<dbReference type="Pfam" id="PF00144">
    <property type="entry name" value="Beta-lactamase"/>
    <property type="match status" value="1"/>
</dbReference>
<name>A0A6M4ARH0_9SPHN</name>
<dbReference type="InterPro" id="IPR001466">
    <property type="entry name" value="Beta-lactam-related"/>
</dbReference>
<dbReference type="KEGG" id="slan:GV829_03775"/>
<dbReference type="SUPFAM" id="SSF56601">
    <property type="entry name" value="beta-lactamase/transpeptidase-like"/>
    <property type="match status" value="1"/>
</dbReference>
<dbReference type="PANTHER" id="PTHR43283:SF3">
    <property type="entry name" value="BETA-LACTAMASE FAMILY PROTEIN (AFU_ORTHOLOGUE AFUA_5G07500)"/>
    <property type="match status" value="1"/>
</dbReference>
<organism evidence="2 3">
    <name type="scientific">Sphingomonas lacunae</name>
    <dbReference type="NCBI Taxonomy" id="2698828"/>
    <lineage>
        <taxon>Bacteria</taxon>
        <taxon>Pseudomonadati</taxon>
        <taxon>Pseudomonadota</taxon>
        <taxon>Alphaproteobacteria</taxon>
        <taxon>Sphingomonadales</taxon>
        <taxon>Sphingomonadaceae</taxon>
        <taxon>Sphingomonas</taxon>
    </lineage>
</organism>
<dbReference type="AlphaFoldDB" id="A0A6M4ARH0"/>
<gene>
    <name evidence="2" type="ORF">GV829_03775</name>
</gene>
<dbReference type="Gene3D" id="3.40.710.10">
    <property type="entry name" value="DD-peptidase/beta-lactamase superfamily"/>
    <property type="match status" value="1"/>
</dbReference>
<dbReference type="PANTHER" id="PTHR43283">
    <property type="entry name" value="BETA-LACTAMASE-RELATED"/>
    <property type="match status" value="1"/>
</dbReference>
<reference evidence="2 3" key="1">
    <citation type="submission" date="2020-01" db="EMBL/GenBank/DDBJ databases">
        <title>Sphingomonas sp. strain CSW-10.</title>
        <authorList>
            <person name="Chen W.-M."/>
        </authorList>
    </citation>
    <scope>NUCLEOTIDE SEQUENCE [LARGE SCALE GENOMIC DNA]</scope>
    <source>
        <strain evidence="2 3">CSW-10</strain>
    </source>
</reference>
<dbReference type="EMBL" id="CP053015">
    <property type="protein sequence ID" value="QJQ31668.1"/>
    <property type="molecule type" value="Genomic_DNA"/>
</dbReference>
<evidence type="ECO:0000313" key="2">
    <source>
        <dbReference type="EMBL" id="QJQ31668.1"/>
    </source>
</evidence>
<evidence type="ECO:0000259" key="1">
    <source>
        <dbReference type="Pfam" id="PF00144"/>
    </source>
</evidence>
<dbReference type="RefSeq" id="WP_169943949.1">
    <property type="nucleotide sequence ID" value="NZ_CP053015.1"/>
</dbReference>
<feature type="domain" description="Beta-lactamase-related" evidence="1">
    <location>
        <begin position="29"/>
        <end position="392"/>
    </location>
</feature>